<accession>A0A6G1IGP9</accession>
<evidence type="ECO:0000256" key="5">
    <source>
        <dbReference type="ARBA" id="ARBA00023163"/>
    </source>
</evidence>
<gene>
    <name evidence="9" type="ORF">K458DRAFT_319508</name>
</gene>
<evidence type="ECO:0000256" key="4">
    <source>
        <dbReference type="ARBA" id="ARBA00023125"/>
    </source>
</evidence>
<evidence type="ECO:0000259" key="8">
    <source>
        <dbReference type="PROSITE" id="PS50048"/>
    </source>
</evidence>
<keyword evidence="6" id="KW-0539">Nucleus</keyword>
<dbReference type="GO" id="GO:0000981">
    <property type="term" value="F:DNA-binding transcription factor activity, RNA polymerase II-specific"/>
    <property type="evidence" value="ECO:0007669"/>
    <property type="project" value="InterPro"/>
</dbReference>
<dbReference type="InterPro" id="IPR001138">
    <property type="entry name" value="Zn2Cys6_DnaBD"/>
</dbReference>
<keyword evidence="3" id="KW-0805">Transcription regulation</keyword>
<dbReference type="GO" id="GO:0003677">
    <property type="term" value="F:DNA binding"/>
    <property type="evidence" value="ECO:0007669"/>
    <property type="project" value="UniProtKB-KW"/>
</dbReference>
<dbReference type="Proteomes" id="UP000799291">
    <property type="component" value="Unassembled WGS sequence"/>
</dbReference>
<evidence type="ECO:0000256" key="6">
    <source>
        <dbReference type="ARBA" id="ARBA00023242"/>
    </source>
</evidence>
<protein>
    <recommendedName>
        <fullName evidence="8">Zn(2)-C6 fungal-type domain-containing protein</fullName>
    </recommendedName>
</protein>
<dbReference type="CDD" id="cd00067">
    <property type="entry name" value="GAL4"/>
    <property type="match status" value="1"/>
</dbReference>
<dbReference type="SMART" id="SM00066">
    <property type="entry name" value="GAL4"/>
    <property type="match status" value="1"/>
</dbReference>
<feature type="compositionally biased region" description="Basic and acidic residues" evidence="7">
    <location>
        <begin position="1"/>
        <end position="15"/>
    </location>
</feature>
<dbReference type="Pfam" id="PF00172">
    <property type="entry name" value="Zn_clus"/>
    <property type="match status" value="1"/>
</dbReference>
<organism evidence="9 10">
    <name type="scientific">Lentithecium fluviatile CBS 122367</name>
    <dbReference type="NCBI Taxonomy" id="1168545"/>
    <lineage>
        <taxon>Eukaryota</taxon>
        <taxon>Fungi</taxon>
        <taxon>Dikarya</taxon>
        <taxon>Ascomycota</taxon>
        <taxon>Pezizomycotina</taxon>
        <taxon>Dothideomycetes</taxon>
        <taxon>Pleosporomycetidae</taxon>
        <taxon>Pleosporales</taxon>
        <taxon>Massarineae</taxon>
        <taxon>Lentitheciaceae</taxon>
        <taxon>Lentithecium</taxon>
    </lineage>
</organism>
<feature type="non-terminal residue" evidence="9">
    <location>
        <position position="155"/>
    </location>
</feature>
<feature type="region of interest" description="Disordered" evidence="7">
    <location>
        <begin position="1"/>
        <end position="24"/>
    </location>
</feature>
<dbReference type="Gene3D" id="4.10.240.10">
    <property type="entry name" value="Zn(2)-C6 fungal-type DNA-binding domain"/>
    <property type="match status" value="1"/>
</dbReference>
<dbReference type="PANTHER" id="PTHR36206:SF12">
    <property type="entry name" value="ASPERCRYPTIN BIOSYNTHESIS CLUSTER-SPECIFIC TRANSCRIPTION REGULATOR ATNN-RELATED"/>
    <property type="match status" value="1"/>
</dbReference>
<evidence type="ECO:0000256" key="1">
    <source>
        <dbReference type="ARBA" id="ARBA00022723"/>
    </source>
</evidence>
<proteinExistence type="predicted"/>
<keyword evidence="10" id="KW-1185">Reference proteome</keyword>
<keyword evidence="2" id="KW-0862">Zinc</keyword>
<dbReference type="OrthoDB" id="3598904at2759"/>
<evidence type="ECO:0000256" key="7">
    <source>
        <dbReference type="SAM" id="MobiDB-lite"/>
    </source>
</evidence>
<dbReference type="GO" id="GO:0008270">
    <property type="term" value="F:zinc ion binding"/>
    <property type="evidence" value="ECO:0007669"/>
    <property type="project" value="InterPro"/>
</dbReference>
<keyword evidence="1" id="KW-0479">Metal-binding</keyword>
<evidence type="ECO:0000256" key="3">
    <source>
        <dbReference type="ARBA" id="ARBA00023015"/>
    </source>
</evidence>
<dbReference type="EMBL" id="MU005622">
    <property type="protein sequence ID" value="KAF2677407.1"/>
    <property type="molecule type" value="Genomic_DNA"/>
</dbReference>
<dbReference type="AlphaFoldDB" id="A0A6G1IGP9"/>
<dbReference type="PROSITE" id="PS50048">
    <property type="entry name" value="ZN2_CY6_FUNGAL_2"/>
    <property type="match status" value="1"/>
</dbReference>
<dbReference type="PANTHER" id="PTHR36206">
    <property type="entry name" value="ASPERCRYPTIN BIOSYNTHESIS CLUSTER-SPECIFIC TRANSCRIPTION REGULATOR ATNN-RELATED"/>
    <property type="match status" value="1"/>
</dbReference>
<sequence>MTTRKLANEKGDGGKGNRKKEHIRKKLWRPKTKTGCLTCRIRRVKCDEAKPICQRCESTGRKCDGYTTPSANMHPYSIAYTPPQLMLPSVPGLDLNSTEEQEAFHFYKYHTASELSGFFDSSFWQFEVLQASHTLPAIRHAIIAMAALHRKFIVG</sequence>
<dbReference type="SUPFAM" id="SSF57701">
    <property type="entry name" value="Zn2/Cys6 DNA-binding domain"/>
    <property type="match status" value="1"/>
</dbReference>
<dbReference type="InterPro" id="IPR036864">
    <property type="entry name" value="Zn2-C6_fun-type_DNA-bd_sf"/>
</dbReference>
<name>A0A6G1IGP9_9PLEO</name>
<keyword evidence="4" id="KW-0238">DNA-binding</keyword>
<dbReference type="PROSITE" id="PS00463">
    <property type="entry name" value="ZN2_CY6_FUNGAL_1"/>
    <property type="match status" value="1"/>
</dbReference>
<evidence type="ECO:0000313" key="9">
    <source>
        <dbReference type="EMBL" id="KAF2677407.1"/>
    </source>
</evidence>
<feature type="domain" description="Zn(2)-C6 fungal-type" evidence="8">
    <location>
        <begin position="35"/>
        <end position="63"/>
    </location>
</feature>
<evidence type="ECO:0000313" key="10">
    <source>
        <dbReference type="Proteomes" id="UP000799291"/>
    </source>
</evidence>
<reference evidence="9" key="1">
    <citation type="journal article" date="2020" name="Stud. Mycol.">
        <title>101 Dothideomycetes genomes: a test case for predicting lifestyles and emergence of pathogens.</title>
        <authorList>
            <person name="Haridas S."/>
            <person name="Albert R."/>
            <person name="Binder M."/>
            <person name="Bloem J."/>
            <person name="Labutti K."/>
            <person name="Salamov A."/>
            <person name="Andreopoulos B."/>
            <person name="Baker S."/>
            <person name="Barry K."/>
            <person name="Bills G."/>
            <person name="Bluhm B."/>
            <person name="Cannon C."/>
            <person name="Castanera R."/>
            <person name="Culley D."/>
            <person name="Daum C."/>
            <person name="Ezra D."/>
            <person name="Gonzalez J."/>
            <person name="Henrissat B."/>
            <person name="Kuo A."/>
            <person name="Liang C."/>
            <person name="Lipzen A."/>
            <person name="Lutzoni F."/>
            <person name="Magnuson J."/>
            <person name="Mondo S."/>
            <person name="Nolan M."/>
            <person name="Ohm R."/>
            <person name="Pangilinan J."/>
            <person name="Park H.-J."/>
            <person name="Ramirez L."/>
            <person name="Alfaro M."/>
            <person name="Sun H."/>
            <person name="Tritt A."/>
            <person name="Yoshinaga Y."/>
            <person name="Zwiers L.-H."/>
            <person name="Turgeon B."/>
            <person name="Goodwin S."/>
            <person name="Spatafora J."/>
            <person name="Crous P."/>
            <person name="Grigoriev I."/>
        </authorList>
    </citation>
    <scope>NUCLEOTIDE SEQUENCE</scope>
    <source>
        <strain evidence="9">CBS 122367</strain>
    </source>
</reference>
<evidence type="ECO:0000256" key="2">
    <source>
        <dbReference type="ARBA" id="ARBA00022833"/>
    </source>
</evidence>
<keyword evidence="5" id="KW-0804">Transcription</keyword>
<dbReference type="InterPro" id="IPR052360">
    <property type="entry name" value="Transcr_Regulatory_Proteins"/>
</dbReference>